<keyword evidence="2" id="KW-0812">Transmembrane</keyword>
<dbReference type="Proteomes" id="UP000649617">
    <property type="component" value="Unassembled WGS sequence"/>
</dbReference>
<dbReference type="EMBL" id="CAJNIZ010005991">
    <property type="protein sequence ID" value="CAE7246434.1"/>
    <property type="molecule type" value="Genomic_DNA"/>
</dbReference>
<evidence type="ECO:0000256" key="2">
    <source>
        <dbReference type="SAM" id="Phobius"/>
    </source>
</evidence>
<evidence type="ECO:0000256" key="1">
    <source>
        <dbReference type="SAM" id="MobiDB-lite"/>
    </source>
</evidence>
<accession>A0A812LLT9</accession>
<proteinExistence type="predicted"/>
<keyword evidence="4" id="KW-1185">Reference proteome</keyword>
<name>A0A812LLT9_SYMPI</name>
<keyword evidence="2" id="KW-0472">Membrane</keyword>
<reference evidence="3" key="1">
    <citation type="submission" date="2021-02" db="EMBL/GenBank/DDBJ databases">
        <authorList>
            <person name="Dougan E. K."/>
            <person name="Rhodes N."/>
            <person name="Thang M."/>
            <person name="Chan C."/>
        </authorList>
    </citation>
    <scope>NUCLEOTIDE SEQUENCE</scope>
</reference>
<feature type="compositionally biased region" description="Basic residues" evidence="1">
    <location>
        <begin position="66"/>
        <end position="79"/>
    </location>
</feature>
<evidence type="ECO:0000313" key="4">
    <source>
        <dbReference type="Proteomes" id="UP000649617"/>
    </source>
</evidence>
<keyword evidence="2" id="KW-1133">Transmembrane helix</keyword>
<evidence type="ECO:0000313" key="3">
    <source>
        <dbReference type="EMBL" id="CAE7246434.1"/>
    </source>
</evidence>
<dbReference type="AlphaFoldDB" id="A0A812LLT9"/>
<feature type="compositionally biased region" description="Basic and acidic residues" evidence="1">
    <location>
        <begin position="80"/>
        <end position="94"/>
    </location>
</feature>
<feature type="transmembrane region" description="Helical" evidence="2">
    <location>
        <begin position="7"/>
        <end position="25"/>
    </location>
</feature>
<gene>
    <name evidence="3" type="primary">gpr180</name>
    <name evidence="3" type="ORF">SPIL2461_LOCUS4529</name>
</gene>
<protein>
    <submittedName>
        <fullName evidence="3">Gpr180 protein</fullName>
    </submittedName>
</protein>
<sequence length="435" mass="48321">MEIPCKHLVLVGFTCATLSSVFVFWQQGWKCNPAVALSAVPSTALLQEPENWTGSRYGVGTENRTNARHGKGKGARKAHHQQENEHDDLDDHQTPHIEPQAVVPVEPLPATLAAAPGAPGAAAMPTALRTAPLASQLPTPPPKEFAIVPGECAMRQRLKQQRHFDQVHKTNAWGSDQRVTTSGTGSDQRGAFDWVYHVNLFILQYNIKTVADLPSGDVAWQFSVPGINKAKAYFGGDISVSVAQRNAKQYASHLNKMFRHWDLIECGVPQCCQDGNCAPFDLVITRDALQHMTIFDSLKAVRNIVNSGAKYFAVSSYPPHSVDARAPHPQVYARGAAGSARYVGHSSEEDYIQRCQTSDELKRKFCRSGQRTEEAGWFFTNVMRCFPFNFPAPVLDKASHETFKIEADHLQIFQISDLKSVVQRYDEFLEFCKQA</sequence>
<organism evidence="3 4">
    <name type="scientific">Symbiodinium pilosum</name>
    <name type="common">Dinoflagellate</name>
    <dbReference type="NCBI Taxonomy" id="2952"/>
    <lineage>
        <taxon>Eukaryota</taxon>
        <taxon>Sar</taxon>
        <taxon>Alveolata</taxon>
        <taxon>Dinophyceae</taxon>
        <taxon>Suessiales</taxon>
        <taxon>Symbiodiniaceae</taxon>
        <taxon>Symbiodinium</taxon>
    </lineage>
</organism>
<feature type="region of interest" description="Disordered" evidence="1">
    <location>
        <begin position="56"/>
        <end position="94"/>
    </location>
</feature>
<comment type="caution">
    <text evidence="3">The sequence shown here is derived from an EMBL/GenBank/DDBJ whole genome shotgun (WGS) entry which is preliminary data.</text>
</comment>
<dbReference type="OrthoDB" id="429400at2759"/>